<evidence type="ECO:0000313" key="1">
    <source>
        <dbReference type="EMBL" id="EPI50696.1"/>
    </source>
</evidence>
<accession>S4GMH4</accession>
<comment type="caution">
    <text evidence="1">The sequence shown here is derived from an EMBL/GenBank/DDBJ whole genome shotgun (WGS) entry which is preliminary data.</text>
</comment>
<sequence length="47" mass="5609">MFCVLSVLLSVLFATRGIQNRKLFVFVLSVSILRFERFERFTRFAYS</sequence>
<dbReference type="Proteomes" id="UP000014601">
    <property type="component" value="Unassembled WGS sequence"/>
</dbReference>
<proteinExistence type="predicted"/>
<protein>
    <submittedName>
        <fullName evidence="1">Uncharacterized protein</fullName>
    </submittedName>
</protein>
<name>S4GMH4_9BIFI</name>
<evidence type="ECO:0000313" key="2">
    <source>
        <dbReference type="Proteomes" id="UP000014601"/>
    </source>
</evidence>
<dbReference type="EMBL" id="ATJO01000061">
    <property type="protein sequence ID" value="EPI50696.1"/>
    <property type="molecule type" value="Genomic_DNA"/>
</dbReference>
<dbReference type="HOGENOM" id="CLU_3290220_0_0_11"/>
<dbReference type="AlphaFoldDB" id="S4GMH4"/>
<dbReference type="PATRIC" id="fig|1261061.4.peg.647"/>
<gene>
    <name evidence="1" type="ORF">HMPREF1576_00743</name>
</gene>
<reference evidence="1 2" key="1">
    <citation type="submission" date="2013-06" db="EMBL/GenBank/DDBJ databases">
        <authorList>
            <person name="Weinstock G."/>
            <person name="Sodergren E."/>
            <person name="Lobos E.A."/>
            <person name="Fulton L."/>
            <person name="Fulton R."/>
            <person name="Courtney L."/>
            <person name="Fronick C."/>
            <person name="O'Laughlin M."/>
            <person name="Godfrey J."/>
            <person name="Wilson R.M."/>
            <person name="Miner T."/>
            <person name="Farmer C."/>
            <person name="Delehaunty K."/>
            <person name="Cordes M."/>
            <person name="Minx P."/>
            <person name="Tomlinson C."/>
            <person name="Chen J."/>
            <person name="Wollam A."/>
            <person name="Pepin K.H."/>
            <person name="Bhonagiri V."/>
            <person name="Zhang X."/>
            <person name="Warren W."/>
            <person name="Mitreva M."/>
            <person name="Mardis E.R."/>
            <person name="Wilson R.K."/>
        </authorList>
    </citation>
    <scope>NUCLEOTIDE SEQUENCE [LARGE SCALE GENOMIC DNA]</scope>
    <source>
        <strain evidence="1 2">JCP7719</strain>
    </source>
</reference>
<organism evidence="1 2">
    <name type="scientific">Gardnerella pickettii JCP7719</name>
    <dbReference type="NCBI Taxonomy" id="1261061"/>
    <lineage>
        <taxon>Bacteria</taxon>
        <taxon>Bacillati</taxon>
        <taxon>Actinomycetota</taxon>
        <taxon>Actinomycetes</taxon>
        <taxon>Bifidobacteriales</taxon>
        <taxon>Bifidobacteriaceae</taxon>
        <taxon>Gardnerella</taxon>
        <taxon>Gardnerella pickettii</taxon>
    </lineage>
</organism>